<evidence type="ECO:0000313" key="3">
    <source>
        <dbReference type="Proteomes" id="UP000320811"/>
    </source>
</evidence>
<feature type="chain" id="PRO_5022149091" evidence="1">
    <location>
        <begin position="22"/>
        <end position="191"/>
    </location>
</feature>
<dbReference type="Pfam" id="PF08786">
    <property type="entry name" value="DcrB"/>
    <property type="match status" value="1"/>
</dbReference>
<protein>
    <submittedName>
        <fullName evidence="2">Uncharacterized protein DUF1795</fullName>
    </submittedName>
</protein>
<comment type="caution">
    <text evidence="2">The sequence shown here is derived from an EMBL/GenBank/DDBJ whole genome shotgun (WGS) entry which is preliminary data.</text>
</comment>
<keyword evidence="1" id="KW-0732">Signal</keyword>
<organism evidence="2 3">
    <name type="scientific">Chitinophaga polysaccharea</name>
    <dbReference type="NCBI Taxonomy" id="1293035"/>
    <lineage>
        <taxon>Bacteria</taxon>
        <taxon>Pseudomonadati</taxon>
        <taxon>Bacteroidota</taxon>
        <taxon>Chitinophagia</taxon>
        <taxon>Chitinophagales</taxon>
        <taxon>Chitinophagaceae</taxon>
        <taxon>Chitinophaga</taxon>
    </lineage>
</organism>
<reference evidence="2 3" key="1">
    <citation type="submission" date="2019-06" db="EMBL/GenBank/DDBJ databases">
        <title>Sorghum-associated microbial communities from plants grown in Nebraska, USA.</title>
        <authorList>
            <person name="Schachtman D."/>
        </authorList>
    </citation>
    <scope>NUCLEOTIDE SEQUENCE [LARGE SCALE GENOMIC DNA]</scope>
    <source>
        <strain evidence="2 3">1209</strain>
    </source>
</reference>
<dbReference type="Proteomes" id="UP000320811">
    <property type="component" value="Unassembled WGS sequence"/>
</dbReference>
<gene>
    <name evidence="2" type="ORF">FHW36_102437</name>
</gene>
<dbReference type="OrthoDB" id="673905at2"/>
<dbReference type="Gene3D" id="3.40.1000.10">
    <property type="entry name" value="Mog1/PsbP, alpha/beta/alpha sandwich"/>
    <property type="match status" value="1"/>
</dbReference>
<accession>A0A561PX43</accession>
<sequence>MKIQLLAAAICLLNFTACNHASRSPKELSSAEVLEIAGKAPGMNAGNGKYTVKAPAGWSTKDTVMSRIEYTFMMAPLEPGNDFQANVNIVSQELKAGFTLDKYMTTTQKEMETFFSDYKKLAEGERTVTDVAAKWMKCQYAHRESGTMLNGQVTILVKNNIAYAITLTTLANEMEKYTPALEEILTSFNAK</sequence>
<name>A0A561PX43_9BACT</name>
<evidence type="ECO:0000256" key="1">
    <source>
        <dbReference type="SAM" id="SignalP"/>
    </source>
</evidence>
<dbReference type="InterPro" id="IPR016123">
    <property type="entry name" value="Mog1/PsbP_a/b/a-sand"/>
</dbReference>
<feature type="signal peptide" evidence="1">
    <location>
        <begin position="1"/>
        <end position="21"/>
    </location>
</feature>
<proteinExistence type="predicted"/>
<evidence type="ECO:0000313" key="2">
    <source>
        <dbReference type="EMBL" id="TWF42676.1"/>
    </source>
</evidence>
<dbReference type="RefSeq" id="WP_145666611.1">
    <property type="nucleotide sequence ID" value="NZ_VIWO01000002.1"/>
</dbReference>
<dbReference type="SUPFAM" id="SSF55724">
    <property type="entry name" value="Mog1p/PsbP-like"/>
    <property type="match status" value="1"/>
</dbReference>
<keyword evidence="3" id="KW-1185">Reference proteome</keyword>
<dbReference type="EMBL" id="VIWO01000002">
    <property type="protein sequence ID" value="TWF42676.1"/>
    <property type="molecule type" value="Genomic_DNA"/>
</dbReference>
<dbReference type="InterPro" id="IPR014894">
    <property type="entry name" value="DcrB/EagT6"/>
</dbReference>
<dbReference type="AlphaFoldDB" id="A0A561PX43"/>